<dbReference type="HOGENOM" id="CLU_046737_9_0_0"/>
<dbReference type="AlphaFoldDB" id="A0A081C147"/>
<name>A0A081C147_VECG1</name>
<dbReference type="PANTHER" id="PTHR11527">
    <property type="entry name" value="HEAT-SHOCK PROTEIN 20 FAMILY MEMBER"/>
    <property type="match status" value="1"/>
</dbReference>
<dbReference type="Pfam" id="PF00011">
    <property type="entry name" value="HSP20"/>
    <property type="match status" value="1"/>
</dbReference>
<protein>
    <submittedName>
        <fullName evidence="4">Heat shock protein hsp20</fullName>
    </submittedName>
</protein>
<sequence length="157" mass="17750">MLARWEPFGGLRRRGGNLFNELNDIQREMNRLFDDFFGERQPGLAEGAWMPAVDVSENESAMIVRAELPGMKQEDIELNLQDNILTLKGEKKKETKEEQENFQRVERSYGSFSRTFTLPAAVKQEAIKATFKDGVLEISLPKAEEAKAKKIAITAGS</sequence>
<dbReference type="CDD" id="cd06464">
    <property type="entry name" value="ACD_sHsps-like"/>
    <property type="match status" value="1"/>
</dbReference>
<evidence type="ECO:0000313" key="5">
    <source>
        <dbReference type="Proteomes" id="UP000030661"/>
    </source>
</evidence>
<accession>A0A081C147</accession>
<keyword evidence="4" id="KW-0346">Stress response</keyword>
<dbReference type="EMBL" id="DF820467">
    <property type="protein sequence ID" value="GAK58302.1"/>
    <property type="molecule type" value="Genomic_DNA"/>
</dbReference>
<reference evidence="4" key="1">
    <citation type="journal article" date="2015" name="PeerJ">
        <title>First genomic representation of candidate bacterial phylum KSB3 points to enhanced environmental sensing as a trigger of wastewater bulking.</title>
        <authorList>
            <person name="Sekiguchi Y."/>
            <person name="Ohashi A."/>
            <person name="Parks D.H."/>
            <person name="Yamauchi T."/>
            <person name="Tyson G.W."/>
            <person name="Hugenholtz P."/>
        </authorList>
    </citation>
    <scope>NUCLEOTIDE SEQUENCE [LARGE SCALE GENOMIC DNA]</scope>
</reference>
<feature type="domain" description="SHSP" evidence="3">
    <location>
        <begin position="44"/>
        <end position="156"/>
    </location>
</feature>
<evidence type="ECO:0000259" key="3">
    <source>
        <dbReference type="PROSITE" id="PS01031"/>
    </source>
</evidence>
<organism evidence="4">
    <name type="scientific">Vecturithrix granuli</name>
    <dbReference type="NCBI Taxonomy" id="1499967"/>
    <lineage>
        <taxon>Bacteria</taxon>
        <taxon>Candidatus Moduliflexota</taxon>
        <taxon>Candidatus Vecturitrichia</taxon>
        <taxon>Candidatus Vecturitrichales</taxon>
        <taxon>Candidatus Vecturitrichaceae</taxon>
        <taxon>Candidatus Vecturithrix</taxon>
    </lineage>
</organism>
<dbReference type="STRING" id="1499967.U27_05276"/>
<dbReference type="eggNOG" id="COG0071">
    <property type="taxonomic scope" value="Bacteria"/>
</dbReference>
<dbReference type="InterPro" id="IPR031107">
    <property type="entry name" value="Small_HSP"/>
</dbReference>
<gene>
    <name evidence="4" type="ORF">U27_05276</name>
</gene>
<dbReference type="InterPro" id="IPR008978">
    <property type="entry name" value="HSP20-like_chaperone"/>
</dbReference>
<comment type="similarity">
    <text evidence="1 2">Belongs to the small heat shock protein (HSP20) family.</text>
</comment>
<dbReference type="SUPFAM" id="SSF49764">
    <property type="entry name" value="HSP20-like chaperones"/>
    <property type="match status" value="1"/>
</dbReference>
<evidence type="ECO:0000256" key="2">
    <source>
        <dbReference type="RuleBase" id="RU003616"/>
    </source>
</evidence>
<dbReference type="PROSITE" id="PS01031">
    <property type="entry name" value="SHSP"/>
    <property type="match status" value="1"/>
</dbReference>
<proteinExistence type="inferred from homology"/>
<keyword evidence="5" id="KW-1185">Reference proteome</keyword>
<evidence type="ECO:0000256" key="1">
    <source>
        <dbReference type="PROSITE-ProRule" id="PRU00285"/>
    </source>
</evidence>
<dbReference type="Proteomes" id="UP000030661">
    <property type="component" value="Unassembled WGS sequence"/>
</dbReference>
<evidence type="ECO:0000313" key="4">
    <source>
        <dbReference type="EMBL" id="GAK58302.1"/>
    </source>
</evidence>
<dbReference type="Gene3D" id="2.60.40.790">
    <property type="match status" value="1"/>
</dbReference>
<dbReference type="InterPro" id="IPR002068">
    <property type="entry name" value="A-crystallin/Hsp20_dom"/>
</dbReference>